<dbReference type="PROSITE" id="PS00194">
    <property type="entry name" value="THIOREDOXIN_1"/>
    <property type="match status" value="1"/>
</dbReference>
<keyword evidence="7" id="KW-1185">Reference proteome</keyword>
<protein>
    <submittedName>
        <fullName evidence="6">TlpA family protein disulfide reductase</fullName>
    </submittedName>
</protein>
<evidence type="ECO:0000256" key="4">
    <source>
        <dbReference type="SAM" id="Phobius"/>
    </source>
</evidence>
<evidence type="ECO:0000313" key="6">
    <source>
        <dbReference type="EMBL" id="MCS0599465.1"/>
    </source>
</evidence>
<dbReference type="Gene3D" id="3.40.30.10">
    <property type="entry name" value="Glutaredoxin"/>
    <property type="match status" value="1"/>
</dbReference>
<proteinExistence type="predicted"/>
<evidence type="ECO:0000259" key="5">
    <source>
        <dbReference type="PROSITE" id="PS51352"/>
    </source>
</evidence>
<name>A0ABT2ATE8_9BURK</name>
<reference evidence="6 7" key="1">
    <citation type="submission" date="2022-08" db="EMBL/GenBank/DDBJ databases">
        <title>Reclassification of Massilia species as members of the genera Telluria, Duganella, Pseudoduganella, Mokoshia gen. nov. and Zemynaea gen. nov. using orthogonal and non-orthogonal genome-based approaches.</title>
        <authorList>
            <person name="Bowman J.P."/>
        </authorList>
    </citation>
    <scope>NUCLEOTIDE SEQUENCE [LARGE SCALE GENOMIC DNA]</scope>
    <source>
        <strain evidence="6 7">JCM 31661</strain>
    </source>
</reference>
<keyword evidence="4" id="KW-1133">Transmembrane helix</keyword>
<dbReference type="InterPro" id="IPR017937">
    <property type="entry name" value="Thioredoxin_CS"/>
</dbReference>
<dbReference type="InterPro" id="IPR050553">
    <property type="entry name" value="Thioredoxin_ResA/DsbE_sf"/>
</dbReference>
<feature type="domain" description="Thioredoxin" evidence="5">
    <location>
        <begin position="131"/>
        <end position="268"/>
    </location>
</feature>
<comment type="subcellular location">
    <subcellularLocation>
        <location evidence="1">Cell envelope</location>
    </subcellularLocation>
</comment>
<dbReference type="CDD" id="cd02966">
    <property type="entry name" value="TlpA_like_family"/>
    <property type="match status" value="1"/>
</dbReference>
<dbReference type="EMBL" id="JANUHA010000030">
    <property type="protein sequence ID" value="MCS0599465.1"/>
    <property type="molecule type" value="Genomic_DNA"/>
</dbReference>
<accession>A0ABT2ATE8</accession>
<dbReference type="RefSeq" id="WP_258830459.1">
    <property type="nucleotide sequence ID" value="NZ_JANUHA010000030.1"/>
</dbReference>
<evidence type="ECO:0000313" key="7">
    <source>
        <dbReference type="Proteomes" id="UP001206572"/>
    </source>
</evidence>
<feature type="transmembrane region" description="Helical" evidence="4">
    <location>
        <begin position="43"/>
        <end position="61"/>
    </location>
</feature>
<dbReference type="InterPro" id="IPR036249">
    <property type="entry name" value="Thioredoxin-like_sf"/>
</dbReference>
<dbReference type="Pfam" id="PF08534">
    <property type="entry name" value="Redoxin"/>
    <property type="match status" value="1"/>
</dbReference>
<evidence type="ECO:0000256" key="1">
    <source>
        <dbReference type="ARBA" id="ARBA00004196"/>
    </source>
</evidence>
<comment type="caution">
    <text evidence="6">The sequence shown here is derived from an EMBL/GenBank/DDBJ whole genome shotgun (WGS) entry which is preliminary data.</text>
</comment>
<feature type="transmembrane region" description="Helical" evidence="4">
    <location>
        <begin position="111"/>
        <end position="131"/>
    </location>
</feature>
<keyword evidence="4" id="KW-0472">Membrane</keyword>
<sequence length="269" mass="28624">MDAIRLGPLVFSVPTLLALAAILAATGLAGLYRRRRGIDAGGAVWTVIAAGFIAARAVFVLRHHDLFLAKPWTMFDIRDGGFDRPVGLMVACVVAAEIIRRQAPLRRPLLASLMLGGAVWLGGALAAQALAPSAAPLPDLTVRRLDGSEIPLRSLAGKPMVVNLWATWCPPCRREMPALEAAQRAHPDIAFVFVNQGESAAAVAGFLADQGLRMENVVLDPAARLAARTSSPGYPATLFYDAGAVLRARHTGELSEATLREKLASLRKP</sequence>
<evidence type="ECO:0000256" key="3">
    <source>
        <dbReference type="ARBA" id="ARBA00023284"/>
    </source>
</evidence>
<feature type="transmembrane region" description="Helical" evidence="4">
    <location>
        <begin position="6"/>
        <end position="31"/>
    </location>
</feature>
<gene>
    <name evidence="6" type="ORF">NX780_24285</name>
</gene>
<dbReference type="PANTHER" id="PTHR42852">
    <property type="entry name" value="THIOL:DISULFIDE INTERCHANGE PROTEIN DSBE"/>
    <property type="match status" value="1"/>
</dbReference>
<dbReference type="Proteomes" id="UP001206572">
    <property type="component" value="Unassembled WGS sequence"/>
</dbReference>
<keyword evidence="2" id="KW-0201">Cytochrome c-type biogenesis</keyword>
<organism evidence="6 7">
    <name type="scientific">Massilia agri</name>
    <dbReference type="NCBI Taxonomy" id="1886785"/>
    <lineage>
        <taxon>Bacteria</taxon>
        <taxon>Pseudomonadati</taxon>
        <taxon>Pseudomonadota</taxon>
        <taxon>Betaproteobacteria</taxon>
        <taxon>Burkholderiales</taxon>
        <taxon>Oxalobacteraceae</taxon>
        <taxon>Telluria group</taxon>
        <taxon>Massilia</taxon>
    </lineage>
</organism>
<dbReference type="PANTHER" id="PTHR42852:SF13">
    <property type="entry name" value="PROTEIN DIPZ"/>
    <property type="match status" value="1"/>
</dbReference>
<dbReference type="InterPro" id="IPR013766">
    <property type="entry name" value="Thioredoxin_domain"/>
</dbReference>
<dbReference type="SUPFAM" id="SSF52833">
    <property type="entry name" value="Thioredoxin-like"/>
    <property type="match status" value="1"/>
</dbReference>
<dbReference type="PROSITE" id="PS51352">
    <property type="entry name" value="THIOREDOXIN_2"/>
    <property type="match status" value="1"/>
</dbReference>
<keyword evidence="3" id="KW-0676">Redox-active center</keyword>
<keyword evidence="4" id="KW-0812">Transmembrane</keyword>
<evidence type="ECO:0000256" key="2">
    <source>
        <dbReference type="ARBA" id="ARBA00022748"/>
    </source>
</evidence>
<dbReference type="InterPro" id="IPR013740">
    <property type="entry name" value="Redoxin"/>
</dbReference>